<evidence type="ECO:0000259" key="5">
    <source>
        <dbReference type="PROSITE" id="PS51352"/>
    </source>
</evidence>
<dbReference type="PROSITE" id="PS00194">
    <property type="entry name" value="THIOREDOXIN_1"/>
    <property type="match status" value="1"/>
</dbReference>
<feature type="region of interest" description="Disordered" evidence="3">
    <location>
        <begin position="201"/>
        <end position="258"/>
    </location>
</feature>
<dbReference type="CDD" id="cd02947">
    <property type="entry name" value="TRX_family"/>
    <property type="match status" value="1"/>
</dbReference>
<dbReference type="Proteomes" id="UP000006911">
    <property type="component" value="Unassembled WGS sequence"/>
</dbReference>
<feature type="compositionally biased region" description="Gly residues" evidence="3">
    <location>
        <begin position="212"/>
        <end position="222"/>
    </location>
</feature>
<reference evidence="6 7" key="1">
    <citation type="journal article" date="2010" name="Nature">
        <title>Perigord black truffle genome uncovers evolutionary origins and mechanisms of symbiosis.</title>
        <authorList>
            <person name="Martin F."/>
            <person name="Kohler A."/>
            <person name="Murat C."/>
            <person name="Balestrini R."/>
            <person name="Coutinho P.M."/>
            <person name="Jaillon O."/>
            <person name="Montanini B."/>
            <person name="Morin E."/>
            <person name="Noel B."/>
            <person name="Percudani R."/>
            <person name="Porcel B."/>
            <person name="Rubini A."/>
            <person name="Amicucci A."/>
            <person name="Amselem J."/>
            <person name="Anthouard V."/>
            <person name="Arcioni S."/>
            <person name="Artiguenave F."/>
            <person name="Aury J.M."/>
            <person name="Ballario P."/>
            <person name="Bolchi A."/>
            <person name="Brenna A."/>
            <person name="Brun A."/>
            <person name="Buee M."/>
            <person name="Cantarel B."/>
            <person name="Chevalier G."/>
            <person name="Couloux A."/>
            <person name="Da Silva C."/>
            <person name="Denoeud F."/>
            <person name="Duplessis S."/>
            <person name="Ghignone S."/>
            <person name="Hilselberger B."/>
            <person name="Iotti M."/>
            <person name="Marcais B."/>
            <person name="Mello A."/>
            <person name="Miranda M."/>
            <person name="Pacioni G."/>
            <person name="Quesneville H."/>
            <person name="Riccioni C."/>
            <person name="Ruotolo R."/>
            <person name="Splivallo R."/>
            <person name="Stocchi V."/>
            <person name="Tisserant E."/>
            <person name="Viscomi A.R."/>
            <person name="Zambonelli A."/>
            <person name="Zampieri E."/>
            <person name="Henrissat B."/>
            <person name="Lebrun M.H."/>
            <person name="Paolocci F."/>
            <person name="Bonfante P."/>
            <person name="Ottonello S."/>
            <person name="Wincker P."/>
        </authorList>
    </citation>
    <scope>NUCLEOTIDE SEQUENCE [LARGE SCALE GENOMIC DNA]</scope>
    <source>
        <strain evidence="6 7">Mel28</strain>
    </source>
</reference>
<feature type="transmembrane region" description="Helical" evidence="4">
    <location>
        <begin position="169"/>
        <end position="187"/>
    </location>
</feature>
<dbReference type="Gene3D" id="3.40.30.10">
    <property type="entry name" value="Glutaredoxin"/>
    <property type="match status" value="1"/>
</dbReference>
<feature type="compositionally biased region" description="Pro residues" evidence="3">
    <location>
        <begin position="223"/>
        <end position="232"/>
    </location>
</feature>
<keyword evidence="4" id="KW-0812">Transmembrane</keyword>
<dbReference type="EMBL" id="FN430035">
    <property type="protein sequence ID" value="CAZ80640.1"/>
    <property type="molecule type" value="Genomic_DNA"/>
</dbReference>
<feature type="domain" description="Thioredoxin" evidence="5">
    <location>
        <begin position="1"/>
        <end position="109"/>
    </location>
</feature>
<feature type="compositionally biased region" description="Low complexity" evidence="3">
    <location>
        <begin position="248"/>
        <end position="258"/>
    </location>
</feature>
<dbReference type="InParanoid" id="D5G7Z7"/>
<evidence type="ECO:0000313" key="6">
    <source>
        <dbReference type="EMBL" id="CAZ80640.1"/>
    </source>
</evidence>
<evidence type="ECO:0000256" key="1">
    <source>
        <dbReference type="ARBA" id="ARBA00008987"/>
    </source>
</evidence>
<organism evidence="6 7">
    <name type="scientific">Tuber melanosporum (strain Mel28)</name>
    <name type="common">Perigord black truffle</name>
    <dbReference type="NCBI Taxonomy" id="656061"/>
    <lineage>
        <taxon>Eukaryota</taxon>
        <taxon>Fungi</taxon>
        <taxon>Dikarya</taxon>
        <taxon>Ascomycota</taxon>
        <taxon>Pezizomycotina</taxon>
        <taxon>Pezizomycetes</taxon>
        <taxon>Pezizales</taxon>
        <taxon>Tuberaceae</taxon>
        <taxon>Tuber</taxon>
    </lineage>
</organism>
<keyword evidence="7" id="KW-1185">Reference proteome</keyword>
<dbReference type="PROSITE" id="PS51352">
    <property type="entry name" value="THIOREDOXIN_2"/>
    <property type="match status" value="1"/>
</dbReference>
<dbReference type="InterPro" id="IPR017937">
    <property type="entry name" value="Thioredoxin_CS"/>
</dbReference>
<dbReference type="KEGG" id="tml:GSTUM_00002745001"/>
<dbReference type="RefSeq" id="XP_002836449.1">
    <property type="nucleotide sequence ID" value="XM_002836403.1"/>
</dbReference>
<keyword evidence="4" id="KW-1133">Transmembrane helix</keyword>
<evidence type="ECO:0000256" key="4">
    <source>
        <dbReference type="SAM" id="Phobius"/>
    </source>
</evidence>
<dbReference type="GeneID" id="9184113"/>
<accession>D5G7Z7</accession>
<dbReference type="eggNOG" id="KOG0907">
    <property type="taxonomic scope" value="Eukaryota"/>
</dbReference>
<dbReference type="SUPFAM" id="SSF52833">
    <property type="entry name" value="Thioredoxin-like"/>
    <property type="match status" value="1"/>
</dbReference>
<dbReference type="OMA" id="MTIHIES"/>
<proteinExistence type="inferred from homology"/>
<sequence length="258" mass="25922">MSAVQSISSASQLSTIISKNTIVIIDFTATWCGPCRAISPIFEALATKHSKTPSLAFAKCDVDACSDIARAHSVRAMPTFVVLQRGSEVDRITGADRGALMGAVEKWAGAAGGGFGKGHKLGGDPAVVVPPLGGGGGGGVFLAAGEAVKYVLDGRVVDSLPIGARARGVLRVVIVFLGLYLTSLFSFDAITAAENSMFANYGKPKGQQKKPGYGGFGGAGRPGGPPPPPGPPGSGSGRKLGTVDSIRSSGGCSDGSCG</sequence>
<feature type="compositionally biased region" description="Low complexity" evidence="3">
    <location>
        <begin position="202"/>
        <end position="211"/>
    </location>
</feature>
<gene>
    <name evidence="6" type="ORF">GSTUM_00002745001</name>
</gene>
<dbReference type="PRINTS" id="PR00421">
    <property type="entry name" value="THIOREDOXIN"/>
</dbReference>
<comment type="similarity">
    <text evidence="1">Belongs to the thioredoxin family.</text>
</comment>
<keyword evidence="4" id="KW-0472">Membrane</keyword>
<evidence type="ECO:0000256" key="2">
    <source>
        <dbReference type="ARBA" id="ARBA00023157"/>
    </source>
</evidence>
<dbReference type="InterPro" id="IPR013766">
    <property type="entry name" value="Thioredoxin_domain"/>
</dbReference>
<dbReference type="STRING" id="656061.D5G7Z7"/>
<dbReference type="HOGENOM" id="CLU_090389_1_0_1"/>
<dbReference type="AlphaFoldDB" id="D5G7Z7"/>
<dbReference type="InterPro" id="IPR036249">
    <property type="entry name" value="Thioredoxin-like_sf"/>
</dbReference>
<dbReference type="PANTHER" id="PTHR46115">
    <property type="entry name" value="THIOREDOXIN-LIKE PROTEIN 1"/>
    <property type="match status" value="1"/>
</dbReference>
<evidence type="ECO:0000256" key="3">
    <source>
        <dbReference type="SAM" id="MobiDB-lite"/>
    </source>
</evidence>
<protein>
    <submittedName>
        <fullName evidence="6">(Perigord truffle) hypothetical protein</fullName>
    </submittedName>
</protein>
<dbReference type="Pfam" id="PF00085">
    <property type="entry name" value="Thioredoxin"/>
    <property type="match status" value="1"/>
</dbReference>
<name>D5G7Z7_TUBMM</name>
<keyword evidence="2" id="KW-1015">Disulfide bond</keyword>
<evidence type="ECO:0000313" key="7">
    <source>
        <dbReference type="Proteomes" id="UP000006911"/>
    </source>
</evidence>